<dbReference type="KEGG" id="kak:Kalk_05030"/>
<dbReference type="Pfam" id="PF00254">
    <property type="entry name" value="FKBP_C"/>
    <property type="match status" value="1"/>
</dbReference>
<sequence>MEIQKGRVVGMHYTLRNEEGEIIDTSEGREPLVFLQGYGNIIPGLEAELEGKKQGDALDVVVEPEHGYGVKHDQLIQQVPRAAFEGVDDLQIGMQFQAQTEQGPVPIRIIAVEGDEVTIDGNHELAGVRLHFAVSIESIREASEEELAHGHVH</sequence>
<dbReference type="EC" id="5.2.1.8" evidence="10"/>
<keyword evidence="7 9" id="KW-0413">Isomerase</keyword>
<keyword evidence="6" id="KW-0143">Chaperone</keyword>
<keyword evidence="13" id="KW-1185">Reference proteome</keyword>
<evidence type="ECO:0000256" key="6">
    <source>
        <dbReference type="ARBA" id="ARBA00023186"/>
    </source>
</evidence>
<evidence type="ECO:0000256" key="1">
    <source>
        <dbReference type="ARBA" id="ARBA00000971"/>
    </source>
</evidence>
<evidence type="ECO:0000256" key="10">
    <source>
        <dbReference type="RuleBase" id="RU003915"/>
    </source>
</evidence>
<dbReference type="PROSITE" id="PS50059">
    <property type="entry name" value="FKBP_PPIASE"/>
    <property type="match status" value="1"/>
</dbReference>
<evidence type="ECO:0000256" key="9">
    <source>
        <dbReference type="PROSITE-ProRule" id="PRU00277"/>
    </source>
</evidence>
<dbReference type="Gene3D" id="3.10.50.40">
    <property type="match status" value="1"/>
</dbReference>
<dbReference type="SUPFAM" id="SSF54534">
    <property type="entry name" value="FKBP-like"/>
    <property type="match status" value="1"/>
</dbReference>
<dbReference type="EMBL" id="CP022684">
    <property type="protein sequence ID" value="AUM11822.1"/>
    <property type="molecule type" value="Genomic_DNA"/>
</dbReference>
<evidence type="ECO:0000256" key="7">
    <source>
        <dbReference type="ARBA" id="ARBA00023235"/>
    </source>
</evidence>
<dbReference type="InterPro" id="IPR001179">
    <property type="entry name" value="PPIase_FKBP_dom"/>
</dbReference>
<evidence type="ECO:0000256" key="5">
    <source>
        <dbReference type="ARBA" id="ARBA00023110"/>
    </source>
</evidence>
<evidence type="ECO:0000313" key="13">
    <source>
        <dbReference type="Proteomes" id="UP000235116"/>
    </source>
</evidence>
<comment type="catalytic activity">
    <reaction evidence="1 9 10">
        <text>[protein]-peptidylproline (omega=180) = [protein]-peptidylproline (omega=0)</text>
        <dbReference type="Rhea" id="RHEA:16237"/>
        <dbReference type="Rhea" id="RHEA-COMP:10747"/>
        <dbReference type="Rhea" id="RHEA-COMP:10748"/>
        <dbReference type="ChEBI" id="CHEBI:83833"/>
        <dbReference type="ChEBI" id="CHEBI:83834"/>
        <dbReference type="EC" id="5.2.1.8"/>
    </reaction>
</comment>
<dbReference type="PANTHER" id="PTHR47861:SF3">
    <property type="entry name" value="FKBP-TYPE PEPTIDYL-PROLYL CIS-TRANS ISOMERASE SLYD"/>
    <property type="match status" value="1"/>
</dbReference>
<dbReference type="InterPro" id="IPR046357">
    <property type="entry name" value="PPIase_dom_sf"/>
</dbReference>
<gene>
    <name evidence="12" type="ORF">Kalk_05030</name>
</gene>
<dbReference type="GO" id="GO:0003755">
    <property type="term" value="F:peptidyl-prolyl cis-trans isomerase activity"/>
    <property type="evidence" value="ECO:0007669"/>
    <property type="project" value="UniProtKB-UniRule"/>
</dbReference>
<evidence type="ECO:0000259" key="11">
    <source>
        <dbReference type="PROSITE" id="PS50059"/>
    </source>
</evidence>
<accession>A0A2K9LHR6</accession>
<dbReference type="OrthoDB" id="9808891at2"/>
<evidence type="ECO:0000313" key="12">
    <source>
        <dbReference type="EMBL" id="AUM11822.1"/>
    </source>
</evidence>
<keyword evidence="5 9" id="KW-0697">Rotamase</keyword>
<organism evidence="12 13">
    <name type="scientific">Ketobacter alkanivorans</name>
    <dbReference type="NCBI Taxonomy" id="1917421"/>
    <lineage>
        <taxon>Bacteria</taxon>
        <taxon>Pseudomonadati</taxon>
        <taxon>Pseudomonadota</taxon>
        <taxon>Gammaproteobacteria</taxon>
        <taxon>Pseudomonadales</taxon>
        <taxon>Ketobacteraceae</taxon>
        <taxon>Ketobacter</taxon>
    </lineage>
</organism>
<name>A0A2K9LHR6_9GAMM</name>
<dbReference type="RefSeq" id="WP_101893160.1">
    <property type="nucleotide sequence ID" value="NZ_CP022684.1"/>
</dbReference>
<reference evidence="13" key="1">
    <citation type="submission" date="2017-08" db="EMBL/GenBank/DDBJ databases">
        <title>Direct submision.</title>
        <authorList>
            <person name="Kim S.-J."/>
            <person name="Rhee S.-K."/>
        </authorList>
    </citation>
    <scope>NUCLEOTIDE SEQUENCE [LARGE SCALE GENOMIC DNA]</scope>
    <source>
        <strain evidence="13">GI5</strain>
    </source>
</reference>
<keyword evidence="4" id="KW-0963">Cytoplasm</keyword>
<dbReference type="Proteomes" id="UP000235116">
    <property type="component" value="Chromosome"/>
</dbReference>
<comment type="similarity">
    <text evidence="3 10">Belongs to the FKBP-type PPIase family.</text>
</comment>
<dbReference type="GO" id="GO:0042026">
    <property type="term" value="P:protein refolding"/>
    <property type="evidence" value="ECO:0007669"/>
    <property type="project" value="UniProtKB-ARBA"/>
</dbReference>
<proteinExistence type="inferred from homology"/>
<dbReference type="GO" id="GO:0005737">
    <property type="term" value="C:cytoplasm"/>
    <property type="evidence" value="ECO:0007669"/>
    <property type="project" value="UniProtKB-SubCell"/>
</dbReference>
<evidence type="ECO:0000256" key="3">
    <source>
        <dbReference type="ARBA" id="ARBA00006577"/>
    </source>
</evidence>
<evidence type="ECO:0000256" key="8">
    <source>
        <dbReference type="ARBA" id="ARBA00037071"/>
    </source>
</evidence>
<evidence type="ECO:0000256" key="2">
    <source>
        <dbReference type="ARBA" id="ARBA00004496"/>
    </source>
</evidence>
<feature type="domain" description="PPIase FKBP-type" evidence="11">
    <location>
        <begin position="6"/>
        <end position="95"/>
    </location>
</feature>
<protein>
    <recommendedName>
        <fullName evidence="10">Peptidyl-prolyl cis-trans isomerase</fullName>
        <ecNumber evidence="10">5.2.1.8</ecNumber>
    </recommendedName>
</protein>
<evidence type="ECO:0000256" key="4">
    <source>
        <dbReference type="ARBA" id="ARBA00022490"/>
    </source>
</evidence>
<dbReference type="PANTHER" id="PTHR47861">
    <property type="entry name" value="FKBP-TYPE PEPTIDYL-PROLYL CIS-TRANS ISOMERASE SLYD"/>
    <property type="match status" value="1"/>
</dbReference>
<dbReference type="AlphaFoldDB" id="A0A2K9LHR6"/>
<comment type="function">
    <text evidence="8">Also involved in hydrogenase metallocenter assembly, probably by participating in the nickel insertion step. This function in hydrogenase biosynthesis requires chaperone activity and the presence of the metal-binding domain, but not PPIase activity.</text>
</comment>
<comment type="subcellular location">
    <subcellularLocation>
        <location evidence="2">Cytoplasm</location>
    </subcellularLocation>
</comment>